<accession>A0AA49GSF7</accession>
<reference evidence="2" key="2">
    <citation type="journal article" date="2024" name="Antonie Van Leeuwenhoek">
        <title>Roseihalotalea indica gen. nov., sp. nov., a halophilic Bacteroidetes from mesopelagic Southwest Indian Ocean with higher carbohydrate metabolic potential.</title>
        <authorList>
            <person name="Chen B."/>
            <person name="Zhang M."/>
            <person name="Lin D."/>
            <person name="Ye J."/>
            <person name="Tang K."/>
        </authorList>
    </citation>
    <scope>NUCLEOTIDE SEQUENCE</scope>
    <source>
        <strain evidence="2">TK19036</strain>
    </source>
</reference>
<gene>
    <name evidence="2" type="ORF">K4G66_02330</name>
</gene>
<dbReference type="PANTHER" id="PTHR34406:SF1">
    <property type="entry name" value="PROTEIN YCEI"/>
    <property type="match status" value="1"/>
</dbReference>
<dbReference type="SMART" id="SM00867">
    <property type="entry name" value="YceI"/>
    <property type="match status" value="1"/>
</dbReference>
<dbReference type="Pfam" id="PF04264">
    <property type="entry name" value="YceI"/>
    <property type="match status" value="1"/>
</dbReference>
<name>A0AA49GSF7_9BACT</name>
<sequence length="183" mass="20735">MPVQPDKTLWVIDPVHTKISFTTRYLLLTRISGWFTEMEGVVYASDADFGDAQAQLTIYVRSIATGNRERDRHLRSADFFNVKRYPVITFESTAVVVDGTFLNMSGILKVKDAVLITQFTATYTGIAHDPQGNTKAGFELKTSFNRKDLHLDWNMYFGHSGVLLANEVKVFCDVQLLRLPHSK</sequence>
<dbReference type="AlphaFoldDB" id="A0AA49GSF7"/>
<evidence type="ECO:0000313" key="2">
    <source>
        <dbReference type="EMBL" id="WKN37546.1"/>
    </source>
</evidence>
<organism evidence="2">
    <name type="scientific">Roseihalotalea indica</name>
    <dbReference type="NCBI Taxonomy" id="2867963"/>
    <lineage>
        <taxon>Bacteria</taxon>
        <taxon>Pseudomonadati</taxon>
        <taxon>Bacteroidota</taxon>
        <taxon>Cytophagia</taxon>
        <taxon>Cytophagales</taxon>
        <taxon>Catalimonadaceae</taxon>
        <taxon>Roseihalotalea</taxon>
    </lineage>
</organism>
<dbReference type="SUPFAM" id="SSF101874">
    <property type="entry name" value="YceI-like"/>
    <property type="match status" value="1"/>
</dbReference>
<evidence type="ECO:0000259" key="1">
    <source>
        <dbReference type="SMART" id="SM00867"/>
    </source>
</evidence>
<dbReference type="InterPro" id="IPR036761">
    <property type="entry name" value="TTHA0802/YceI-like_sf"/>
</dbReference>
<dbReference type="InterPro" id="IPR007372">
    <property type="entry name" value="Lipid/polyisoprenoid-bd_YceI"/>
</dbReference>
<protein>
    <submittedName>
        <fullName evidence="2">YceI family protein</fullName>
    </submittedName>
</protein>
<proteinExistence type="predicted"/>
<dbReference type="PANTHER" id="PTHR34406">
    <property type="entry name" value="PROTEIN YCEI"/>
    <property type="match status" value="1"/>
</dbReference>
<dbReference type="Gene3D" id="2.40.128.110">
    <property type="entry name" value="Lipid/polyisoprenoid-binding, YceI-like"/>
    <property type="match status" value="1"/>
</dbReference>
<dbReference type="EMBL" id="CP120682">
    <property type="protein sequence ID" value="WKN37546.1"/>
    <property type="molecule type" value="Genomic_DNA"/>
</dbReference>
<reference evidence="2" key="1">
    <citation type="journal article" date="2023" name="Comput. Struct. Biotechnol. J.">
        <title>Discovery of a novel marine Bacteroidetes with a rich repertoire of carbohydrate-active enzymes.</title>
        <authorList>
            <person name="Chen B."/>
            <person name="Liu G."/>
            <person name="Chen Q."/>
            <person name="Wang H."/>
            <person name="Liu L."/>
            <person name="Tang K."/>
        </authorList>
    </citation>
    <scope>NUCLEOTIDE SEQUENCE</scope>
    <source>
        <strain evidence="2">TK19036</strain>
    </source>
</reference>
<feature type="domain" description="Lipid/polyisoprenoid-binding YceI-like" evidence="1">
    <location>
        <begin position="9"/>
        <end position="177"/>
    </location>
</feature>